<dbReference type="FunFam" id="3.40.50.300:FF:002050">
    <property type="entry name" value="ABC transporter, class F"/>
    <property type="match status" value="1"/>
</dbReference>
<evidence type="ECO:0000259" key="5">
    <source>
        <dbReference type="PROSITE" id="PS50893"/>
    </source>
</evidence>
<proteinExistence type="predicted"/>
<reference evidence="6" key="1">
    <citation type="journal article" date="2013" name="Genetics">
        <title>The draft genome and transcriptome of Panagrellus redivivus are shaped by the harsh demands of a free-living lifestyle.</title>
        <authorList>
            <person name="Srinivasan J."/>
            <person name="Dillman A.R."/>
            <person name="Macchietto M.G."/>
            <person name="Heikkinen L."/>
            <person name="Lakso M."/>
            <person name="Fracchia K.M."/>
            <person name="Antoshechkin I."/>
            <person name="Mortazavi A."/>
            <person name="Wong G."/>
            <person name="Sternberg P.W."/>
        </authorList>
    </citation>
    <scope>NUCLEOTIDE SEQUENCE [LARGE SCALE GENOMIC DNA]</scope>
    <source>
        <strain evidence="6">MT8872</strain>
    </source>
</reference>
<feature type="compositionally biased region" description="Basic residues" evidence="4">
    <location>
        <begin position="360"/>
        <end position="369"/>
    </location>
</feature>
<evidence type="ECO:0000256" key="1">
    <source>
        <dbReference type="ARBA" id="ARBA00022737"/>
    </source>
</evidence>
<dbReference type="NCBIfam" id="NF000355">
    <property type="entry name" value="ribo_prot_ABC_F"/>
    <property type="match status" value="1"/>
</dbReference>
<dbReference type="Pfam" id="PF00005">
    <property type="entry name" value="ABC_tran"/>
    <property type="match status" value="2"/>
</dbReference>
<feature type="domain" description="ABC transporter" evidence="5">
    <location>
        <begin position="411"/>
        <end position="624"/>
    </location>
</feature>
<evidence type="ECO:0000256" key="4">
    <source>
        <dbReference type="SAM" id="MobiDB-lite"/>
    </source>
</evidence>
<dbReference type="PANTHER" id="PTHR19211">
    <property type="entry name" value="ATP-BINDING TRANSPORT PROTEIN-RELATED"/>
    <property type="match status" value="1"/>
</dbReference>
<dbReference type="SUPFAM" id="SSF52540">
    <property type="entry name" value="P-loop containing nucleoside triphosphate hydrolases"/>
    <property type="match status" value="2"/>
</dbReference>
<dbReference type="WBParaSite" id="Pan_g10273.t2">
    <property type="protein sequence ID" value="Pan_g10273.t2"/>
    <property type="gene ID" value="Pan_g10273"/>
</dbReference>
<dbReference type="SMART" id="SM00382">
    <property type="entry name" value="AAA"/>
    <property type="match status" value="2"/>
</dbReference>
<dbReference type="FunFam" id="3.40.50.300:FF:000011">
    <property type="entry name" value="Putative ABC transporter ATP-binding component"/>
    <property type="match status" value="1"/>
</dbReference>
<organism evidence="6 7">
    <name type="scientific">Panagrellus redivivus</name>
    <name type="common">Microworm</name>
    <dbReference type="NCBI Taxonomy" id="6233"/>
    <lineage>
        <taxon>Eukaryota</taxon>
        <taxon>Metazoa</taxon>
        <taxon>Ecdysozoa</taxon>
        <taxon>Nematoda</taxon>
        <taxon>Chromadorea</taxon>
        <taxon>Rhabditida</taxon>
        <taxon>Tylenchina</taxon>
        <taxon>Panagrolaimomorpha</taxon>
        <taxon>Panagrolaimoidea</taxon>
        <taxon>Panagrolaimidae</taxon>
        <taxon>Panagrellus</taxon>
    </lineage>
</organism>
<reference evidence="7" key="2">
    <citation type="submission" date="2020-10" db="UniProtKB">
        <authorList>
            <consortium name="WormBaseParasite"/>
        </authorList>
    </citation>
    <scope>IDENTIFICATION</scope>
</reference>
<keyword evidence="3" id="KW-0067">ATP-binding</keyword>
<evidence type="ECO:0000256" key="3">
    <source>
        <dbReference type="ARBA" id="ARBA00022840"/>
    </source>
</evidence>
<name>A0A7E4ULQ5_PANRE</name>
<dbReference type="PROSITE" id="PS50893">
    <property type="entry name" value="ABC_TRANSPORTER_2"/>
    <property type="match status" value="2"/>
</dbReference>
<dbReference type="PANTHER" id="PTHR19211:SF14">
    <property type="entry name" value="ATP-BINDING CASSETTE SUB-FAMILY F MEMBER 1"/>
    <property type="match status" value="1"/>
</dbReference>
<accession>A0A7E4ULQ5</accession>
<dbReference type="InterPro" id="IPR003439">
    <property type="entry name" value="ABC_transporter-like_ATP-bd"/>
</dbReference>
<evidence type="ECO:0000256" key="2">
    <source>
        <dbReference type="ARBA" id="ARBA00022741"/>
    </source>
</evidence>
<sequence length="633" mass="70650">MSKKLAKDVENLNINESGKKLTRKQLKELERQQRLKEELKAMEPNVESGEHGGIGAGAELGGQFSVSHAAKTGAQLAQLENAVDIKVENFDITAAGRCLFNKADLTIAFGRRYGLVGPNGMGKTTLLKHIGSRKLPIPPHIDILYCEQEIQVDATSAINAVLNSDKQRVALTNEEAELTAKLEEGDLSVTERLQEVGDELKNMGAEAAESRARRILAGLGFDEAMQEKGVENFSGGWRMRISLARALFLEPTLLLLDEPTNHLDLNAVIWLDNYLQTWKKTLLIVSHDQGFLDSICTDIIHLQEQKLHYYRGNYSSFKKMFDQKMIQHLKNYEQQQKQLRAMKVGGKSAKVAEEELKNRAQIKQKKGQKNKSSAAMGDDEDAPAPELLQRIREYQVKFVFPDPSPLQPPILGLYNVTFGYGKDILFEDLDFGIDMDSRIAIVGPNGVGKSTLLKLLYGKIEPQKGEVRKHRQLKMGWFDQHSNEALNGEMSGVEYLSKKFNVGPEIARKNLGMVGLPGPSHTVKIRDLSGGQKSRVALAELSLFSPDVLILDEPTNNLDIESIHALAEAIEGFGGGVLMVTHDERLIRATNCHLWVVEDKKLQKVFEIDGDFDDYRNEILQKLGETLNITDSK</sequence>
<feature type="region of interest" description="Disordered" evidence="4">
    <location>
        <begin position="359"/>
        <end position="382"/>
    </location>
</feature>
<keyword evidence="2" id="KW-0547">Nucleotide-binding</keyword>
<dbReference type="GO" id="GO:0005524">
    <property type="term" value="F:ATP binding"/>
    <property type="evidence" value="ECO:0007669"/>
    <property type="project" value="UniProtKB-KW"/>
</dbReference>
<dbReference type="CDD" id="cd03221">
    <property type="entry name" value="ABCF_EF-3"/>
    <property type="match status" value="2"/>
</dbReference>
<keyword evidence="6" id="KW-1185">Reference proteome</keyword>
<protein>
    <submittedName>
        <fullName evidence="7">ATP-binding cassette sub-family F member 1</fullName>
    </submittedName>
</protein>
<dbReference type="PROSITE" id="PS00211">
    <property type="entry name" value="ABC_TRANSPORTER_1"/>
    <property type="match status" value="2"/>
</dbReference>
<evidence type="ECO:0000313" key="7">
    <source>
        <dbReference type="WBParaSite" id="Pan_g10273.t2"/>
    </source>
</evidence>
<dbReference type="InterPro" id="IPR050611">
    <property type="entry name" value="ABCF"/>
</dbReference>
<dbReference type="Proteomes" id="UP000492821">
    <property type="component" value="Unassembled WGS sequence"/>
</dbReference>
<dbReference type="InterPro" id="IPR003593">
    <property type="entry name" value="AAA+_ATPase"/>
</dbReference>
<feature type="domain" description="ABC transporter" evidence="5">
    <location>
        <begin position="85"/>
        <end position="329"/>
    </location>
</feature>
<evidence type="ECO:0000313" key="6">
    <source>
        <dbReference type="Proteomes" id="UP000492821"/>
    </source>
</evidence>
<dbReference type="AlphaFoldDB" id="A0A7E4ULQ5"/>
<dbReference type="Gene3D" id="3.40.50.300">
    <property type="entry name" value="P-loop containing nucleotide triphosphate hydrolases"/>
    <property type="match status" value="2"/>
</dbReference>
<keyword evidence="1" id="KW-0677">Repeat</keyword>
<dbReference type="InterPro" id="IPR027417">
    <property type="entry name" value="P-loop_NTPase"/>
</dbReference>
<dbReference type="InterPro" id="IPR017871">
    <property type="entry name" value="ABC_transporter-like_CS"/>
</dbReference>
<dbReference type="GO" id="GO:0016887">
    <property type="term" value="F:ATP hydrolysis activity"/>
    <property type="evidence" value="ECO:0007669"/>
    <property type="project" value="InterPro"/>
</dbReference>